<keyword evidence="12" id="KW-0227">DNA damage</keyword>
<dbReference type="Gene3D" id="1.10.150.20">
    <property type="entry name" value="5' to 3' exonuclease, C-terminal subdomain"/>
    <property type="match status" value="1"/>
</dbReference>
<evidence type="ECO:0000256" key="16">
    <source>
        <dbReference type="ARBA" id="ARBA00023204"/>
    </source>
</evidence>
<dbReference type="InterPro" id="IPR017961">
    <property type="entry name" value="DNA_pol_Y-fam_little_finger"/>
</dbReference>
<dbReference type="GO" id="GO:0042276">
    <property type="term" value="P:error-prone translesion synthesis"/>
    <property type="evidence" value="ECO:0007669"/>
    <property type="project" value="TreeGrafter"/>
</dbReference>
<evidence type="ECO:0000256" key="5">
    <source>
        <dbReference type="ARBA" id="ARBA00012417"/>
    </source>
</evidence>
<dbReference type="CDD" id="cd03586">
    <property type="entry name" value="PolY_Pol_IV_kappa"/>
    <property type="match status" value="1"/>
</dbReference>
<keyword evidence="15" id="KW-0238">DNA-binding</keyword>
<comment type="subcellular location">
    <subcellularLocation>
        <location evidence="2">Cytoplasm</location>
    </subcellularLocation>
</comment>
<dbReference type="GO" id="GO:0005829">
    <property type="term" value="C:cytosol"/>
    <property type="evidence" value="ECO:0007669"/>
    <property type="project" value="TreeGrafter"/>
</dbReference>
<dbReference type="HAMAP" id="MF_01113">
    <property type="entry name" value="DNApol_IV"/>
    <property type="match status" value="1"/>
</dbReference>
<comment type="catalytic activity">
    <reaction evidence="17">
        <text>DNA(n) + a 2'-deoxyribonucleoside 5'-triphosphate = DNA(n+1) + diphosphate</text>
        <dbReference type="Rhea" id="RHEA:22508"/>
        <dbReference type="Rhea" id="RHEA-COMP:17339"/>
        <dbReference type="Rhea" id="RHEA-COMP:17340"/>
        <dbReference type="ChEBI" id="CHEBI:33019"/>
        <dbReference type="ChEBI" id="CHEBI:61560"/>
        <dbReference type="ChEBI" id="CHEBI:173112"/>
        <dbReference type="EC" id="2.7.7.7"/>
    </reaction>
</comment>
<dbReference type="GO" id="GO:0046872">
    <property type="term" value="F:metal ion binding"/>
    <property type="evidence" value="ECO:0007669"/>
    <property type="project" value="UniProtKB-KW"/>
</dbReference>
<keyword evidence="8" id="KW-0808">Transferase</keyword>
<organism evidence="20">
    <name type="scientific">freshwater metagenome</name>
    <dbReference type="NCBI Taxonomy" id="449393"/>
    <lineage>
        <taxon>unclassified sequences</taxon>
        <taxon>metagenomes</taxon>
        <taxon>ecological metagenomes</taxon>
    </lineage>
</organism>
<proteinExistence type="inferred from homology"/>
<evidence type="ECO:0000256" key="11">
    <source>
        <dbReference type="ARBA" id="ARBA00022723"/>
    </source>
</evidence>
<dbReference type="GO" id="GO:0006260">
    <property type="term" value="P:DNA replication"/>
    <property type="evidence" value="ECO:0007669"/>
    <property type="project" value="UniProtKB-KW"/>
</dbReference>
<comment type="similarity">
    <text evidence="3">Belongs to the DNA polymerase type-Y family.</text>
</comment>
<dbReference type="GO" id="GO:0006281">
    <property type="term" value="P:DNA repair"/>
    <property type="evidence" value="ECO:0007669"/>
    <property type="project" value="UniProtKB-KW"/>
</dbReference>
<keyword evidence="6" id="KW-0515">Mutator protein</keyword>
<dbReference type="SUPFAM" id="SSF100879">
    <property type="entry name" value="Lesion bypass DNA polymerase (Y-family), little finger domain"/>
    <property type="match status" value="1"/>
</dbReference>
<dbReference type="InterPro" id="IPR001126">
    <property type="entry name" value="UmuC"/>
</dbReference>
<dbReference type="GO" id="GO:0003887">
    <property type="term" value="F:DNA-directed DNA polymerase activity"/>
    <property type="evidence" value="ECO:0007669"/>
    <property type="project" value="UniProtKB-KW"/>
</dbReference>
<gene>
    <name evidence="20" type="ORF">UFOPK1820_00017</name>
</gene>
<evidence type="ECO:0000256" key="7">
    <source>
        <dbReference type="ARBA" id="ARBA00022490"/>
    </source>
</evidence>
<evidence type="ECO:0000256" key="18">
    <source>
        <dbReference type="SAM" id="MobiDB-lite"/>
    </source>
</evidence>
<keyword evidence="10" id="KW-0235">DNA replication</keyword>
<evidence type="ECO:0000256" key="14">
    <source>
        <dbReference type="ARBA" id="ARBA00022932"/>
    </source>
</evidence>
<dbReference type="NCBIfam" id="NF002677">
    <property type="entry name" value="PRK02406.1"/>
    <property type="match status" value="1"/>
</dbReference>
<dbReference type="InterPro" id="IPR024728">
    <property type="entry name" value="PolY_HhH_motif"/>
</dbReference>
<evidence type="ECO:0000256" key="4">
    <source>
        <dbReference type="ARBA" id="ARBA00011245"/>
    </source>
</evidence>
<keyword evidence="7" id="KW-0963">Cytoplasm</keyword>
<accession>A0A6J6FJ47</accession>
<dbReference type="GO" id="GO:0009432">
    <property type="term" value="P:SOS response"/>
    <property type="evidence" value="ECO:0007669"/>
    <property type="project" value="TreeGrafter"/>
</dbReference>
<dbReference type="FunFam" id="3.40.1170.60:FF:000001">
    <property type="entry name" value="DNA polymerase IV"/>
    <property type="match status" value="1"/>
</dbReference>
<keyword evidence="11" id="KW-0479">Metal-binding</keyword>
<evidence type="ECO:0000256" key="3">
    <source>
        <dbReference type="ARBA" id="ARBA00010945"/>
    </source>
</evidence>
<dbReference type="GO" id="GO:0003684">
    <property type="term" value="F:damaged DNA binding"/>
    <property type="evidence" value="ECO:0007669"/>
    <property type="project" value="InterPro"/>
</dbReference>
<comment type="subunit">
    <text evidence="4">Monomer.</text>
</comment>
<evidence type="ECO:0000256" key="17">
    <source>
        <dbReference type="ARBA" id="ARBA00049244"/>
    </source>
</evidence>
<keyword evidence="16" id="KW-0234">DNA repair</keyword>
<dbReference type="InterPro" id="IPR022880">
    <property type="entry name" value="DNApol_IV"/>
</dbReference>
<keyword evidence="13" id="KW-0460">Magnesium</keyword>
<protein>
    <recommendedName>
        <fullName evidence="5">DNA-directed DNA polymerase</fullName>
        <ecNumber evidence="5">2.7.7.7</ecNumber>
    </recommendedName>
</protein>
<dbReference type="EC" id="2.7.7.7" evidence="5"/>
<dbReference type="InterPro" id="IPR036775">
    <property type="entry name" value="DNA_pol_Y-fam_lit_finger_sf"/>
</dbReference>
<evidence type="ECO:0000256" key="9">
    <source>
        <dbReference type="ARBA" id="ARBA00022695"/>
    </source>
</evidence>
<dbReference type="PROSITE" id="PS50173">
    <property type="entry name" value="UMUC"/>
    <property type="match status" value="1"/>
</dbReference>
<dbReference type="SUPFAM" id="SSF56672">
    <property type="entry name" value="DNA/RNA polymerases"/>
    <property type="match status" value="1"/>
</dbReference>
<dbReference type="FunFam" id="3.30.1490.100:FF:000004">
    <property type="entry name" value="DNA polymerase IV"/>
    <property type="match status" value="1"/>
</dbReference>
<dbReference type="InterPro" id="IPR043502">
    <property type="entry name" value="DNA/RNA_pol_sf"/>
</dbReference>
<evidence type="ECO:0000256" key="15">
    <source>
        <dbReference type="ARBA" id="ARBA00023125"/>
    </source>
</evidence>
<keyword evidence="9" id="KW-0548">Nucleotidyltransferase</keyword>
<dbReference type="Pfam" id="PF00817">
    <property type="entry name" value="IMS"/>
    <property type="match status" value="1"/>
</dbReference>
<dbReference type="Gene3D" id="3.30.70.270">
    <property type="match status" value="1"/>
</dbReference>
<evidence type="ECO:0000256" key="1">
    <source>
        <dbReference type="ARBA" id="ARBA00001946"/>
    </source>
</evidence>
<evidence type="ECO:0000256" key="13">
    <source>
        <dbReference type="ARBA" id="ARBA00022842"/>
    </source>
</evidence>
<sequence length="440" mass="46870">MTPAVDRSASSTRTILHVDMDAFFVSVEMRRHPELAGQPVVVGGSGARGVVAAANYEARRYGVFSAMASAKARRLCPDAVFLAGDYAEYSSVSTQVHEIFSRYTPFIEPIGLDEAFLDVTGSVNLFGDGTMIGWKIKQQIAEELDLACAVGVASSKFIAKLASKKAKPIPTAAGVEAGYGVLCIAPGNELEFLHPLPVKSLWGVGPATLAKLERLGIAVVGDLITLGAANLEHALGKSHGRHLFALAQGVDERPVEVERDLKSIGHEETFSHDITERDAMRREVVRLADAVASRLRAHGCAARTLTLKIRYANFETITRSTTPGSSLSSAPAMVKALESVLELIDPSVGVRLIGFSVSGLVEPVEQLSLLGFDALVQESDSGGGQTAADIDGHWSSASAAIDEIRKKFGRDAINPFSALARPDRRKLGESPWGPNGNDTK</sequence>
<dbReference type="PANTHER" id="PTHR11076">
    <property type="entry name" value="DNA REPAIR POLYMERASE UMUC / TRANSFERASE FAMILY MEMBER"/>
    <property type="match status" value="1"/>
</dbReference>
<keyword evidence="14" id="KW-0239">DNA-directed DNA polymerase</keyword>
<evidence type="ECO:0000256" key="10">
    <source>
        <dbReference type="ARBA" id="ARBA00022705"/>
    </source>
</evidence>
<dbReference type="Gene3D" id="3.30.1490.100">
    <property type="entry name" value="DNA polymerase, Y-family, little finger domain"/>
    <property type="match status" value="1"/>
</dbReference>
<dbReference type="AlphaFoldDB" id="A0A6J6FJ47"/>
<dbReference type="Pfam" id="PF11798">
    <property type="entry name" value="IMS_HHH"/>
    <property type="match status" value="1"/>
</dbReference>
<feature type="region of interest" description="Disordered" evidence="18">
    <location>
        <begin position="419"/>
        <end position="440"/>
    </location>
</feature>
<evidence type="ECO:0000256" key="2">
    <source>
        <dbReference type="ARBA" id="ARBA00004496"/>
    </source>
</evidence>
<dbReference type="EMBL" id="CAEZUK010000001">
    <property type="protein sequence ID" value="CAB4588620.1"/>
    <property type="molecule type" value="Genomic_DNA"/>
</dbReference>
<feature type="domain" description="UmuC" evidence="19">
    <location>
        <begin position="15"/>
        <end position="205"/>
    </location>
</feature>
<evidence type="ECO:0000256" key="12">
    <source>
        <dbReference type="ARBA" id="ARBA00022763"/>
    </source>
</evidence>
<evidence type="ECO:0000313" key="20">
    <source>
        <dbReference type="EMBL" id="CAB4588620.1"/>
    </source>
</evidence>
<dbReference type="Gene3D" id="3.40.1170.60">
    <property type="match status" value="1"/>
</dbReference>
<evidence type="ECO:0000256" key="8">
    <source>
        <dbReference type="ARBA" id="ARBA00022679"/>
    </source>
</evidence>
<evidence type="ECO:0000259" key="19">
    <source>
        <dbReference type="PROSITE" id="PS50173"/>
    </source>
</evidence>
<dbReference type="InterPro" id="IPR043128">
    <property type="entry name" value="Rev_trsase/Diguanyl_cyclase"/>
</dbReference>
<dbReference type="Pfam" id="PF11799">
    <property type="entry name" value="IMS_C"/>
    <property type="match status" value="1"/>
</dbReference>
<dbReference type="PANTHER" id="PTHR11076:SF33">
    <property type="entry name" value="DNA POLYMERASE KAPPA"/>
    <property type="match status" value="1"/>
</dbReference>
<reference evidence="20" key="1">
    <citation type="submission" date="2020-05" db="EMBL/GenBank/DDBJ databases">
        <authorList>
            <person name="Chiriac C."/>
            <person name="Salcher M."/>
            <person name="Ghai R."/>
            <person name="Kavagutti S V."/>
        </authorList>
    </citation>
    <scope>NUCLEOTIDE SEQUENCE</scope>
</reference>
<comment type="cofactor">
    <cofactor evidence="1">
        <name>Mg(2+)</name>
        <dbReference type="ChEBI" id="CHEBI:18420"/>
    </cofactor>
</comment>
<evidence type="ECO:0000256" key="6">
    <source>
        <dbReference type="ARBA" id="ARBA00022457"/>
    </source>
</evidence>
<dbReference type="InterPro" id="IPR050116">
    <property type="entry name" value="DNA_polymerase-Y"/>
</dbReference>
<name>A0A6J6FJ47_9ZZZZ</name>